<dbReference type="InterPro" id="IPR016032">
    <property type="entry name" value="Sig_transdc_resp-reg_C-effctor"/>
</dbReference>
<dbReference type="SUPFAM" id="SSF53474">
    <property type="entry name" value="alpha/beta-Hydrolases"/>
    <property type="match status" value="1"/>
</dbReference>
<evidence type="ECO:0000313" key="3">
    <source>
        <dbReference type="EMBL" id="SIS78471.1"/>
    </source>
</evidence>
<dbReference type="OrthoDB" id="8107794at2"/>
<proteinExistence type="predicted"/>
<dbReference type="InterPro" id="IPR000792">
    <property type="entry name" value="Tscrpt_reg_LuxR_C"/>
</dbReference>
<protein>
    <submittedName>
        <fullName evidence="3">DNA-binding transcriptional regulator, CsgD family</fullName>
    </submittedName>
</protein>
<sequence length="592" mass="64156">MARDAGPAPDAAPGWASGAEAALSGASGAKAASAVVCEIYGAALNPAHYERLVDAWERAIARTGGPRLPALDPEAARRHAEQAGQILESGAPYPDIERLFALYGHLPALLMSADGVVLRLNAEAEAALAAGAPPETEDADAPVETTPEDLALPSDLSPAARWLLGGRMPGSVVRRIPVPFDEGAPCSFVILFDRAANARVAGQIARAFDLTEAEEEVLSLSLQCLSRKQIAARRSVSPETVKKQMERIFAKTGAQSQLELTLISASMYREGQSTAPAAPRAPHPGPPYFRDERHLHADGRTISYRVFGDPDGQPLLYFHGTFGFCLWPESAEREAARRGYRVIVPIRPGYGNTSGLAPGTDTLAGIFADIRKILTREGVRACTAVTLENDSFLAFSLAARHPEILRGIVAFAGVLPMTRDAQYRRMDKWHRFVVGTAHYTPALIPLVARGGFHFAARIGRAEFVRQVYGDSPADVALLQRPETRQAILNGTRVTLSPRHLAHRAYAQEMREFARGDWGGAVAGARGRLPVHFVNGATDPIAPPETIAEFREDYPWISFEMHEAAGQFIFFSHWPRLFAVLAEMGRESARDVA</sequence>
<gene>
    <name evidence="3" type="ORF">SAMN05421795_104229</name>
</gene>
<evidence type="ECO:0000313" key="4">
    <source>
        <dbReference type="Proteomes" id="UP000186098"/>
    </source>
</evidence>
<keyword evidence="3" id="KW-0238">DNA-binding</keyword>
<dbReference type="Pfam" id="PF00561">
    <property type="entry name" value="Abhydrolase_1"/>
    <property type="match status" value="1"/>
</dbReference>
<dbReference type="EMBL" id="FTOM01000004">
    <property type="protein sequence ID" value="SIS78471.1"/>
    <property type="molecule type" value="Genomic_DNA"/>
</dbReference>
<evidence type="ECO:0000256" key="1">
    <source>
        <dbReference type="SAM" id="MobiDB-lite"/>
    </source>
</evidence>
<dbReference type="Gene3D" id="1.10.10.10">
    <property type="entry name" value="Winged helix-like DNA-binding domain superfamily/Winged helix DNA-binding domain"/>
    <property type="match status" value="1"/>
</dbReference>
<dbReference type="AlphaFoldDB" id="A0A1N7LXP3"/>
<dbReference type="SUPFAM" id="SSF46894">
    <property type="entry name" value="C-terminal effector domain of the bipartite response regulators"/>
    <property type="match status" value="1"/>
</dbReference>
<dbReference type="CDD" id="cd06170">
    <property type="entry name" value="LuxR_C_like"/>
    <property type="match status" value="1"/>
</dbReference>
<dbReference type="RefSeq" id="WP_076365879.1">
    <property type="nucleotide sequence ID" value="NZ_FTOM01000004.1"/>
</dbReference>
<dbReference type="InterPro" id="IPR029058">
    <property type="entry name" value="AB_hydrolase_fold"/>
</dbReference>
<dbReference type="GO" id="GO:0006355">
    <property type="term" value="P:regulation of DNA-templated transcription"/>
    <property type="evidence" value="ECO:0007669"/>
    <property type="project" value="InterPro"/>
</dbReference>
<dbReference type="Proteomes" id="UP000186098">
    <property type="component" value="Unassembled WGS sequence"/>
</dbReference>
<keyword evidence="4" id="KW-1185">Reference proteome</keyword>
<evidence type="ECO:0000259" key="2">
    <source>
        <dbReference type="PROSITE" id="PS50043"/>
    </source>
</evidence>
<organism evidence="3 4">
    <name type="scientific">Phaeovulum vinaykumarii</name>
    <dbReference type="NCBI Taxonomy" id="407234"/>
    <lineage>
        <taxon>Bacteria</taxon>
        <taxon>Pseudomonadati</taxon>
        <taxon>Pseudomonadota</taxon>
        <taxon>Alphaproteobacteria</taxon>
        <taxon>Rhodobacterales</taxon>
        <taxon>Paracoccaceae</taxon>
        <taxon>Phaeovulum</taxon>
    </lineage>
</organism>
<feature type="region of interest" description="Disordered" evidence="1">
    <location>
        <begin position="129"/>
        <end position="151"/>
    </location>
</feature>
<name>A0A1N7LXP3_9RHOB</name>
<dbReference type="GO" id="GO:0003677">
    <property type="term" value="F:DNA binding"/>
    <property type="evidence" value="ECO:0007669"/>
    <property type="project" value="UniProtKB-KW"/>
</dbReference>
<dbReference type="Gene3D" id="3.40.50.1820">
    <property type="entry name" value="alpha/beta hydrolase"/>
    <property type="match status" value="1"/>
</dbReference>
<dbReference type="InterPro" id="IPR000073">
    <property type="entry name" value="AB_hydrolase_1"/>
</dbReference>
<dbReference type="Pfam" id="PF00196">
    <property type="entry name" value="GerE"/>
    <property type="match status" value="1"/>
</dbReference>
<dbReference type="STRING" id="407234.SAMN05421795_104229"/>
<feature type="domain" description="HTH luxR-type" evidence="2">
    <location>
        <begin position="203"/>
        <end position="268"/>
    </location>
</feature>
<accession>A0A1N7LXP3</accession>
<reference evidence="4" key="1">
    <citation type="submission" date="2017-01" db="EMBL/GenBank/DDBJ databases">
        <authorList>
            <person name="Varghese N."/>
            <person name="Submissions S."/>
        </authorList>
    </citation>
    <scope>NUCLEOTIDE SEQUENCE [LARGE SCALE GENOMIC DNA]</scope>
    <source>
        <strain evidence="4">DSM 18714</strain>
    </source>
</reference>
<dbReference type="InterPro" id="IPR036388">
    <property type="entry name" value="WH-like_DNA-bd_sf"/>
</dbReference>
<dbReference type="SMART" id="SM00421">
    <property type="entry name" value="HTH_LUXR"/>
    <property type="match status" value="1"/>
</dbReference>
<dbReference type="PROSITE" id="PS50043">
    <property type="entry name" value="HTH_LUXR_2"/>
    <property type="match status" value="1"/>
</dbReference>